<gene>
    <name evidence="5" type="ORF">SPI02_19320</name>
</gene>
<dbReference type="CDD" id="cd22355">
    <property type="entry name" value="Sau3AI_C"/>
    <property type="match status" value="1"/>
</dbReference>
<evidence type="ECO:0000259" key="4">
    <source>
        <dbReference type="SMART" id="SM00927"/>
    </source>
</evidence>
<dbReference type="AlphaFoldDB" id="A0A239THQ2"/>
<dbReference type="GO" id="GO:0016787">
    <property type="term" value="F:hydrolase activity"/>
    <property type="evidence" value="ECO:0007669"/>
    <property type="project" value="UniProtKB-KW"/>
</dbReference>
<accession>A0A239THQ2</accession>
<dbReference type="GO" id="GO:0003677">
    <property type="term" value="F:DNA binding"/>
    <property type="evidence" value="ECO:0007669"/>
    <property type="project" value="InterPro"/>
</dbReference>
<organism evidence="5 6">
    <name type="scientific">Staphylococcus piscifermentans</name>
    <dbReference type="NCBI Taxonomy" id="70258"/>
    <lineage>
        <taxon>Bacteria</taxon>
        <taxon>Bacillati</taxon>
        <taxon>Bacillota</taxon>
        <taxon>Bacilli</taxon>
        <taxon>Bacillales</taxon>
        <taxon>Staphylococcaceae</taxon>
        <taxon>Staphylococcus</taxon>
    </lineage>
</organism>
<reference evidence="5 6" key="1">
    <citation type="submission" date="2019-07" db="EMBL/GenBank/DDBJ databases">
        <title>Whole genome shotgun sequence of Staphylococcus piscifermentans NBRC 109625.</title>
        <authorList>
            <person name="Hosoyama A."/>
            <person name="Uohara A."/>
            <person name="Ohji S."/>
            <person name="Ichikawa N."/>
        </authorList>
    </citation>
    <scope>NUCLEOTIDE SEQUENCE [LARGE SCALE GENOMIC DNA]</scope>
    <source>
        <strain evidence="5 6">NBRC 109625</strain>
    </source>
</reference>
<keyword evidence="6" id="KW-1185">Reference proteome</keyword>
<dbReference type="Gene3D" id="3.40.600.10">
    <property type="entry name" value="DNA mismatch repair MutH/Restriction endonuclease, type II"/>
    <property type="match status" value="2"/>
</dbReference>
<comment type="caution">
    <text evidence="5">The sequence shown here is derived from an EMBL/GenBank/DDBJ whole genome shotgun (WGS) entry which is preliminary data.</text>
</comment>
<keyword evidence="1" id="KW-0540">Nuclease</keyword>
<dbReference type="NCBIfam" id="NF040973">
    <property type="entry name" value="restrict_Sau3AI"/>
    <property type="match status" value="1"/>
</dbReference>
<dbReference type="Proteomes" id="UP000321736">
    <property type="component" value="Unassembled WGS sequence"/>
</dbReference>
<dbReference type="InterPro" id="IPR011337">
    <property type="entry name" value="DNA_rep_MutH/RE_typeII_Sau3AI"/>
</dbReference>
<evidence type="ECO:0000313" key="5">
    <source>
        <dbReference type="EMBL" id="GEP85347.1"/>
    </source>
</evidence>
<evidence type="ECO:0000256" key="3">
    <source>
        <dbReference type="ARBA" id="ARBA00022801"/>
    </source>
</evidence>
<keyword evidence="3" id="KW-0378">Hydrolase</keyword>
<evidence type="ECO:0000256" key="1">
    <source>
        <dbReference type="ARBA" id="ARBA00022722"/>
    </source>
</evidence>
<evidence type="ECO:0000313" key="6">
    <source>
        <dbReference type="Proteomes" id="UP000321736"/>
    </source>
</evidence>
<dbReference type="InterPro" id="IPR011335">
    <property type="entry name" value="Restrct_endonuc-II-like"/>
</dbReference>
<evidence type="ECO:0000256" key="2">
    <source>
        <dbReference type="ARBA" id="ARBA00022759"/>
    </source>
</evidence>
<dbReference type="OrthoDB" id="3188707at2"/>
<dbReference type="Pfam" id="PF02976">
    <property type="entry name" value="MutH"/>
    <property type="match status" value="1"/>
</dbReference>
<keyword evidence="2" id="KW-0255">Endonuclease</keyword>
<feature type="domain" description="DNA mismatch repair MutH/Type II restriction enzyme Sau3AI" evidence="4">
    <location>
        <begin position="47"/>
        <end position="151"/>
    </location>
</feature>
<dbReference type="REBASE" id="215876">
    <property type="entry name" value="Spi13836ORF257P"/>
</dbReference>
<protein>
    <submittedName>
        <fullName evidence="5">DNA mismatch repair protein MutH</fullName>
    </submittedName>
</protein>
<dbReference type="EMBL" id="BKAR01000027">
    <property type="protein sequence ID" value="GEP85347.1"/>
    <property type="molecule type" value="Genomic_DNA"/>
</dbReference>
<dbReference type="GO" id="GO:0004519">
    <property type="term" value="F:endonuclease activity"/>
    <property type="evidence" value="ECO:0007669"/>
    <property type="project" value="UniProtKB-KW"/>
</dbReference>
<dbReference type="SUPFAM" id="SSF52980">
    <property type="entry name" value="Restriction endonuclease-like"/>
    <property type="match status" value="2"/>
</dbReference>
<dbReference type="CDD" id="cd22356">
    <property type="entry name" value="Sau3AI_N-like"/>
    <property type="match status" value="1"/>
</dbReference>
<name>A0A239THQ2_9STAP</name>
<sequence>MNNSYNTKEKVNKRAHEIVGKTLKDLSKDGIVTNTKSSFGDAFENWFGKEKDSLSQPDMAEAGVELKATPIKKMKNGQYSAAERLVLNIINYEDILREDFKNSKFLFKNKRIQLGFYEKELELPKSDWSFKETALFELEKNEKDLEIIKQDWELVHKFVEEGRAHELSERYFQYLSPCTKGKNNKSMRTQPNSVELAKQRAFSFKTGYITSILRKYIFGNEETESIIRESDISENKSIEDVVIEKFKPYIGQTVSKLSEKFDIKPGSKGQNYQIAASILNLKGNAKDSDAFDKVDEFEKAMIKVKTIQFNEKNVNKESMSFPAFKFKALAREQWEDEDGTPTASWNNFLRESRFLFIVFKKEGSSNIFKGVKFFSIPESDIDGLIKDVWEDTVKKLNEGVKLLAREDKGTKDGWAIKNNFIAKSDKMICHVRPHASQRDYTINGKYADQLPTPAQWKNKPTNGNYSDSWMTKQCFWLNNDYIAKQLKELL</sequence>
<dbReference type="InterPro" id="IPR037057">
    <property type="entry name" value="DNA_rep_MutH/T2_RE_sf"/>
</dbReference>
<dbReference type="SMART" id="SM00927">
    <property type="entry name" value="MutH"/>
    <property type="match status" value="1"/>
</dbReference>
<dbReference type="RefSeq" id="WP_095102994.1">
    <property type="nucleotide sequence ID" value="NZ_BKAR01000027.1"/>
</dbReference>
<proteinExistence type="predicted"/>